<dbReference type="GO" id="GO:0005840">
    <property type="term" value="C:ribosome"/>
    <property type="evidence" value="ECO:0007669"/>
    <property type="project" value="UniProtKB-KW"/>
</dbReference>
<keyword evidence="4" id="KW-0496">Mitochondrion</keyword>
<evidence type="ECO:0000256" key="2">
    <source>
        <dbReference type="ARBA" id="ARBA00022980"/>
    </source>
</evidence>
<dbReference type="GO" id="GO:0006412">
    <property type="term" value="P:translation"/>
    <property type="evidence" value="ECO:0007669"/>
    <property type="project" value="InterPro"/>
</dbReference>
<keyword evidence="3" id="KW-0687">Ribonucleoprotein</keyword>
<name>A0A2I4PEM9_9SPIT</name>
<dbReference type="InterPro" id="IPR000218">
    <property type="entry name" value="Ribosomal_uL14"/>
</dbReference>
<reference evidence="4" key="1">
    <citation type="submission" date="2016-07" db="EMBL/GenBank/DDBJ databases">
        <title>Mitochondrial genome evolution in Stichotrich ciliates.</title>
        <authorList>
            <person name="Chen X."/>
            <person name="Landweber L."/>
        </authorList>
    </citation>
    <scope>NUCLEOTIDE SEQUENCE</scope>
</reference>
<sequence length="128" mass="15602">MIFRESWIYFADGTNIEWYRVFHLYRGFIRRVTYEGLFMKGSVKVVIPPKLEYRGFKRKYYKKGDVIRSILVRTNWARRKIDHSALFYKCNNAIMIKKKNDPRSKYFYGPVSTILNRKRFMALFSYNL</sequence>
<evidence type="ECO:0000313" key="4">
    <source>
        <dbReference type="EMBL" id="APW82382.1"/>
    </source>
</evidence>
<geneLocation type="mitochondrion" evidence="4"/>
<dbReference type="GO" id="GO:1990904">
    <property type="term" value="C:ribonucleoprotein complex"/>
    <property type="evidence" value="ECO:0007669"/>
    <property type="project" value="UniProtKB-KW"/>
</dbReference>
<dbReference type="EMBL" id="KX494929">
    <property type="protein sequence ID" value="APW82382.1"/>
    <property type="molecule type" value="Genomic_DNA"/>
</dbReference>
<dbReference type="SMART" id="SM01374">
    <property type="entry name" value="Ribosomal_L14"/>
    <property type="match status" value="1"/>
</dbReference>
<dbReference type="InterPro" id="IPR036853">
    <property type="entry name" value="Ribosomal_uL14_sf"/>
</dbReference>
<dbReference type="AlphaFoldDB" id="A0A2I4PEM9"/>
<keyword evidence="2 4" id="KW-0689">Ribosomal protein</keyword>
<dbReference type="SUPFAM" id="SSF50193">
    <property type="entry name" value="Ribosomal protein L14"/>
    <property type="match status" value="1"/>
</dbReference>
<dbReference type="Pfam" id="PF00238">
    <property type="entry name" value="Ribosomal_L14"/>
    <property type="match status" value="1"/>
</dbReference>
<comment type="similarity">
    <text evidence="1">Belongs to the universal ribosomal protein uL14 family.</text>
</comment>
<organism evidence="4">
    <name type="scientific">Urostyla grandis</name>
    <dbReference type="NCBI Taxonomy" id="57509"/>
    <lineage>
        <taxon>Eukaryota</taxon>
        <taxon>Sar</taxon>
        <taxon>Alveolata</taxon>
        <taxon>Ciliophora</taxon>
        <taxon>Intramacronucleata</taxon>
        <taxon>Spirotrichea</taxon>
        <taxon>Stichotrichia</taxon>
        <taxon>Urostylida</taxon>
        <taxon>Urostylidae</taxon>
        <taxon>Urostyla</taxon>
    </lineage>
</organism>
<protein>
    <submittedName>
        <fullName evidence="4">Ribosomal protein L14</fullName>
    </submittedName>
</protein>
<gene>
    <name evidence="4" type="primary">rpl14</name>
</gene>
<accession>A0A2I4PEM9</accession>
<dbReference type="Gene3D" id="2.40.150.20">
    <property type="entry name" value="Ribosomal protein L14"/>
    <property type="match status" value="1"/>
</dbReference>
<proteinExistence type="inferred from homology"/>
<dbReference type="GO" id="GO:0003735">
    <property type="term" value="F:structural constituent of ribosome"/>
    <property type="evidence" value="ECO:0007669"/>
    <property type="project" value="InterPro"/>
</dbReference>
<evidence type="ECO:0000256" key="1">
    <source>
        <dbReference type="ARBA" id="ARBA00010745"/>
    </source>
</evidence>
<evidence type="ECO:0000256" key="3">
    <source>
        <dbReference type="ARBA" id="ARBA00023274"/>
    </source>
</evidence>